<sequence length="225" mass="22100">MSVGATASGGLWARVWPARAWFGNWGRLAAAGRRGAAAGAAGRGEGAGAHVRRAGRASGGGGGAGGAAPGLGQASGLGSGWGGCSWRGDDGERCGAVGDGGIGAPGTGMLREGFHSGGHAGLRLRDPARQARPGCSRPQEQAAAGPGRAGSAGVAGTVRSRGEVRRGRRPGPHTRGRGGGRKERRGGRSGSAAAEAQRRAAGDGAGGRGREKSLLGHRVWGLARV</sequence>
<organism evidence="2 3">
    <name type="scientific">Ananas comosus</name>
    <name type="common">Pineapple</name>
    <name type="synonym">Ananas ananas</name>
    <dbReference type="NCBI Taxonomy" id="4615"/>
    <lineage>
        <taxon>Eukaryota</taxon>
        <taxon>Viridiplantae</taxon>
        <taxon>Streptophyta</taxon>
        <taxon>Embryophyta</taxon>
        <taxon>Tracheophyta</taxon>
        <taxon>Spermatophyta</taxon>
        <taxon>Magnoliopsida</taxon>
        <taxon>Liliopsida</taxon>
        <taxon>Poales</taxon>
        <taxon>Bromeliaceae</taxon>
        <taxon>Bromelioideae</taxon>
        <taxon>Ananas</taxon>
    </lineage>
</organism>
<gene>
    <name evidence="3" type="primary">LOC109704195</name>
</gene>
<feature type="region of interest" description="Disordered" evidence="1">
    <location>
        <begin position="39"/>
        <end position="66"/>
    </location>
</feature>
<feature type="compositionally biased region" description="Basic residues" evidence="1">
    <location>
        <begin position="166"/>
        <end position="187"/>
    </location>
</feature>
<accession>A0A6P5EGG1</accession>
<dbReference type="RefSeq" id="XP_020080550.1">
    <property type="nucleotide sequence ID" value="XM_020224961.1"/>
</dbReference>
<name>A0A6P5EGG1_ANACO</name>
<evidence type="ECO:0000256" key="1">
    <source>
        <dbReference type="SAM" id="MobiDB-lite"/>
    </source>
</evidence>
<keyword evidence="2" id="KW-1185">Reference proteome</keyword>
<evidence type="ECO:0000313" key="2">
    <source>
        <dbReference type="Proteomes" id="UP000515123"/>
    </source>
</evidence>
<protein>
    <submittedName>
        <fullName evidence="3">Spidroin-1-like</fullName>
    </submittedName>
</protein>
<dbReference type="Proteomes" id="UP000515123">
    <property type="component" value="Unplaced"/>
</dbReference>
<feature type="region of interest" description="Disordered" evidence="1">
    <location>
        <begin position="129"/>
        <end position="213"/>
    </location>
</feature>
<feature type="compositionally biased region" description="Low complexity" evidence="1">
    <location>
        <begin position="142"/>
        <end position="159"/>
    </location>
</feature>
<evidence type="ECO:0000313" key="3">
    <source>
        <dbReference type="RefSeq" id="XP_020080550.1"/>
    </source>
</evidence>
<feature type="compositionally biased region" description="Gly residues" evidence="1">
    <location>
        <begin position="57"/>
        <end position="66"/>
    </location>
</feature>
<reference evidence="2" key="1">
    <citation type="journal article" date="2015" name="Nat. Genet.">
        <title>The pineapple genome and the evolution of CAM photosynthesis.</title>
        <authorList>
            <person name="Ming R."/>
            <person name="VanBuren R."/>
            <person name="Wai C.M."/>
            <person name="Tang H."/>
            <person name="Schatz M.C."/>
            <person name="Bowers J.E."/>
            <person name="Lyons E."/>
            <person name="Wang M.L."/>
            <person name="Chen J."/>
            <person name="Biggers E."/>
            <person name="Zhang J."/>
            <person name="Huang L."/>
            <person name="Zhang L."/>
            <person name="Miao W."/>
            <person name="Zhang J."/>
            <person name="Ye Z."/>
            <person name="Miao C."/>
            <person name="Lin Z."/>
            <person name="Wang H."/>
            <person name="Zhou H."/>
            <person name="Yim W.C."/>
            <person name="Priest H.D."/>
            <person name="Zheng C."/>
            <person name="Woodhouse M."/>
            <person name="Edger P.P."/>
            <person name="Guyot R."/>
            <person name="Guo H.B."/>
            <person name="Guo H."/>
            <person name="Zheng G."/>
            <person name="Singh R."/>
            <person name="Sharma A."/>
            <person name="Min X."/>
            <person name="Zheng Y."/>
            <person name="Lee H."/>
            <person name="Gurtowski J."/>
            <person name="Sedlazeck F.J."/>
            <person name="Harkess A."/>
            <person name="McKain M.R."/>
            <person name="Liao Z."/>
            <person name="Fang J."/>
            <person name="Liu J."/>
            <person name="Zhang X."/>
            <person name="Zhang Q."/>
            <person name="Hu W."/>
            <person name="Qin Y."/>
            <person name="Wang K."/>
            <person name="Chen L.Y."/>
            <person name="Shirley N."/>
            <person name="Lin Y.R."/>
            <person name="Liu L.Y."/>
            <person name="Hernandez A.G."/>
            <person name="Wright C.L."/>
            <person name="Bulone V."/>
            <person name="Tuskan G.A."/>
            <person name="Heath K."/>
            <person name="Zee F."/>
            <person name="Moore P.H."/>
            <person name="Sunkar R."/>
            <person name="Leebens-Mack J.H."/>
            <person name="Mockler T."/>
            <person name="Bennetzen J.L."/>
            <person name="Freeling M."/>
            <person name="Sankoff D."/>
            <person name="Paterson A.H."/>
            <person name="Zhu X."/>
            <person name="Yang X."/>
            <person name="Smith J.A."/>
            <person name="Cushman J.C."/>
            <person name="Paull R.E."/>
            <person name="Yu Q."/>
        </authorList>
    </citation>
    <scope>NUCLEOTIDE SEQUENCE [LARGE SCALE GENOMIC DNA]</scope>
    <source>
        <strain evidence="2">cv. F153</strain>
    </source>
</reference>
<dbReference type="GeneID" id="109704195"/>
<reference evidence="3" key="2">
    <citation type="submission" date="2025-08" db="UniProtKB">
        <authorList>
            <consortium name="RefSeq"/>
        </authorList>
    </citation>
    <scope>IDENTIFICATION</scope>
    <source>
        <tissue evidence="3">Leaf</tissue>
    </source>
</reference>
<dbReference type="AlphaFoldDB" id="A0A6P5EGG1"/>
<proteinExistence type="predicted"/>